<protein>
    <submittedName>
        <fullName evidence="1">Uncharacterized protein</fullName>
    </submittedName>
</protein>
<dbReference type="KEGG" id="aup:AsAng_0060730"/>
<accession>A0A915YLM9</accession>
<organism evidence="1 2">
    <name type="scientific">Aureispira anguillae</name>
    <dbReference type="NCBI Taxonomy" id="2864201"/>
    <lineage>
        <taxon>Bacteria</taxon>
        <taxon>Pseudomonadati</taxon>
        <taxon>Bacteroidota</taxon>
        <taxon>Saprospiria</taxon>
        <taxon>Saprospirales</taxon>
        <taxon>Saprospiraceae</taxon>
        <taxon>Aureispira</taxon>
    </lineage>
</organism>
<sequence length="38" mass="4108">MVVSCVSLQLKAAKGKALFFIFIEEKLSAAFMTAGNNE</sequence>
<evidence type="ECO:0000313" key="2">
    <source>
        <dbReference type="Proteomes" id="UP001060919"/>
    </source>
</evidence>
<evidence type="ECO:0000313" key="1">
    <source>
        <dbReference type="EMBL" id="BDS15289.1"/>
    </source>
</evidence>
<proteinExistence type="predicted"/>
<dbReference type="AlphaFoldDB" id="A0A915YLM9"/>
<dbReference type="Proteomes" id="UP001060919">
    <property type="component" value="Chromosome"/>
</dbReference>
<gene>
    <name evidence="1" type="ORF">AsAng_0060730</name>
</gene>
<dbReference type="EMBL" id="AP026867">
    <property type="protein sequence ID" value="BDS15289.1"/>
    <property type="molecule type" value="Genomic_DNA"/>
</dbReference>
<reference evidence="1" key="1">
    <citation type="submission" date="2022-09" db="EMBL/GenBank/DDBJ databases">
        <title>Aureispira anguillicida sp. nov., isolated from Leptocephalus of Japanese eel Anguilla japonica.</title>
        <authorList>
            <person name="Yuasa K."/>
            <person name="Mekata T."/>
            <person name="Ikunari K."/>
        </authorList>
    </citation>
    <scope>NUCLEOTIDE SEQUENCE</scope>
    <source>
        <strain evidence="1">EL160426</strain>
    </source>
</reference>
<name>A0A915YLM9_9BACT</name>
<keyword evidence="2" id="KW-1185">Reference proteome</keyword>